<evidence type="ECO:0000256" key="1">
    <source>
        <dbReference type="SAM" id="MobiDB-lite"/>
    </source>
</evidence>
<feature type="compositionally biased region" description="Basic and acidic residues" evidence="1">
    <location>
        <begin position="68"/>
        <end position="86"/>
    </location>
</feature>
<reference evidence="3 4" key="1">
    <citation type="submission" date="2024-02" db="EMBL/GenBank/DDBJ databases">
        <authorList>
            <person name="Vignale AGUSTIN F."/>
            <person name="Sosa J E."/>
            <person name="Modenutti C."/>
        </authorList>
    </citation>
    <scope>NUCLEOTIDE SEQUENCE [LARGE SCALE GENOMIC DNA]</scope>
</reference>
<evidence type="ECO:0000313" key="4">
    <source>
        <dbReference type="Proteomes" id="UP001642360"/>
    </source>
</evidence>
<dbReference type="Proteomes" id="UP001642360">
    <property type="component" value="Unassembled WGS sequence"/>
</dbReference>
<keyword evidence="2" id="KW-0732">Signal</keyword>
<comment type="caution">
    <text evidence="3">The sequence shown here is derived from an EMBL/GenBank/DDBJ whole genome shotgun (WGS) entry which is preliminary data.</text>
</comment>
<keyword evidence="4" id="KW-1185">Reference proteome</keyword>
<feature type="compositionally biased region" description="Low complexity" evidence="1">
    <location>
        <begin position="141"/>
        <end position="151"/>
    </location>
</feature>
<dbReference type="PANTHER" id="PTHR36313:SF7">
    <property type="entry name" value="OS09G0474600 PROTEIN"/>
    <property type="match status" value="1"/>
</dbReference>
<evidence type="ECO:0000313" key="3">
    <source>
        <dbReference type="EMBL" id="CAK9155964.1"/>
    </source>
</evidence>
<dbReference type="PANTHER" id="PTHR36313">
    <property type="entry name" value="ROOT MERISTEM GROWTH FACTOR 2"/>
    <property type="match status" value="1"/>
</dbReference>
<dbReference type="EMBL" id="CAUOFW020002769">
    <property type="protein sequence ID" value="CAK9155964.1"/>
    <property type="molecule type" value="Genomic_DNA"/>
</dbReference>
<sequence length="201" mass="21831">MGFTSLVVCLLFVLHGLRSSSAHSHQGRGRSMNELTANIEDVAPTQKELTNRALLAGAAKKGLVGGRKMVEDKELRKKIEKEEELNGKTSKISGKDKNASKDSLGGPEGLLNTQIKPVQSNTKPQQPLGSKAVSKKAHLGTSSKSSKTVTSEYQKHETSQKDESKGLADAADKIANLMRKDYEGMDSPRRNPPINNHEPMD</sequence>
<feature type="compositionally biased region" description="Basic and acidic residues" evidence="1">
    <location>
        <begin position="153"/>
        <end position="189"/>
    </location>
</feature>
<evidence type="ECO:0000256" key="2">
    <source>
        <dbReference type="SAM" id="SignalP"/>
    </source>
</evidence>
<accession>A0ABC8SLD7</accession>
<dbReference type="InterPro" id="IPR038804">
    <property type="entry name" value="RGF3"/>
</dbReference>
<feature type="signal peptide" evidence="2">
    <location>
        <begin position="1"/>
        <end position="22"/>
    </location>
</feature>
<feature type="compositionally biased region" description="Polar residues" evidence="1">
    <location>
        <begin position="111"/>
        <end position="128"/>
    </location>
</feature>
<name>A0ABC8SLD7_9AQUA</name>
<proteinExistence type="predicted"/>
<feature type="region of interest" description="Disordered" evidence="1">
    <location>
        <begin position="63"/>
        <end position="201"/>
    </location>
</feature>
<gene>
    <name evidence="3" type="ORF">ILEXP_LOCUS24379</name>
</gene>
<dbReference type="AlphaFoldDB" id="A0ABC8SLD7"/>
<organism evidence="3 4">
    <name type="scientific">Ilex paraguariensis</name>
    <name type="common">yerba mate</name>
    <dbReference type="NCBI Taxonomy" id="185542"/>
    <lineage>
        <taxon>Eukaryota</taxon>
        <taxon>Viridiplantae</taxon>
        <taxon>Streptophyta</taxon>
        <taxon>Embryophyta</taxon>
        <taxon>Tracheophyta</taxon>
        <taxon>Spermatophyta</taxon>
        <taxon>Magnoliopsida</taxon>
        <taxon>eudicotyledons</taxon>
        <taxon>Gunneridae</taxon>
        <taxon>Pentapetalae</taxon>
        <taxon>asterids</taxon>
        <taxon>campanulids</taxon>
        <taxon>Aquifoliales</taxon>
        <taxon>Aquifoliaceae</taxon>
        <taxon>Ilex</taxon>
    </lineage>
</organism>
<feature type="chain" id="PRO_5044880078" evidence="2">
    <location>
        <begin position="23"/>
        <end position="201"/>
    </location>
</feature>
<protein>
    <submittedName>
        <fullName evidence="3">Uncharacterized protein</fullName>
    </submittedName>
</protein>